<keyword evidence="7" id="KW-1185">Reference proteome</keyword>
<protein>
    <submittedName>
        <fullName evidence="6">Insulinase family protein</fullName>
    </submittedName>
</protein>
<feature type="domain" description="Peptidase M16 N-terminal" evidence="4">
    <location>
        <begin position="51"/>
        <end position="175"/>
    </location>
</feature>
<feature type="domain" description="Peptidase M16 N-terminal" evidence="4">
    <location>
        <begin position="510"/>
        <end position="631"/>
    </location>
</feature>
<feature type="chain" id="PRO_5022755678" evidence="3">
    <location>
        <begin position="18"/>
        <end position="935"/>
    </location>
</feature>
<dbReference type="PANTHER" id="PTHR11851">
    <property type="entry name" value="METALLOPROTEASE"/>
    <property type="match status" value="1"/>
</dbReference>
<evidence type="ECO:0000256" key="1">
    <source>
        <dbReference type="ARBA" id="ARBA00007261"/>
    </source>
</evidence>
<dbReference type="RefSeq" id="WP_146572952.1">
    <property type="nucleotide sequence ID" value="NZ_CP042306.1"/>
</dbReference>
<name>A0A5B8LLM5_9SPHN</name>
<dbReference type="InterPro" id="IPR050361">
    <property type="entry name" value="MPP/UQCRC_Complex"/>
</dbReference>
<gene>
    <name evidence="6" type="ORF">FPZ24_13920</name>
</gene>
<dbReference type="OrthoDB" id="9811314at2"/>
<dbReference type="InterPro" id="IPR011765">
    <property type="entry name" value="Pept_M16_N"/>
</dbReference>
<dbReference type="GO" id="GO:0046872">
    <property type="term" value="F:metal ion binding"/>
    <property type="evidence" value="ECO:0007669"/>
    <property type="project" value="InterPro"/>
</dbReference>
<feature type="domain" description="Peptidase M16 C-terminal" evidence="5">
    <location>
        <begin position="208"/>
        <end position="382"/>
    </location>
</feature>
<evidence type="ECO:0000259" key="4">
    <source>
        <dbReference type="Pfam" id="PF00675"/>
    </source>
</evidence>
<dbReference type="InterPro" id="IPR011249">
    <property type="entry name" value="Metalloenz_LuxS/M16"/>
</dbReference>
<proteinExistence type="inferred from homology"/>
<evidence type="ECO:0000313" key="6">
    <source>
        <dbReference type="EMBL" id="QDZ08432.1"/>
    </source>
</evidence>
<dbReference type="InterPro" id="IPR007863">
    <property type="entry name" value="Peptidase_M16_C"/>
</dbReference>
<reference evidence="6 7" key="1">
    <citation type="submission" date="2019-07" db="EMBL/GenBank/DDBJ databases">
        <title>Full genome sequence of Sphingomonas sp. 4R-6-7(HKS19).</title>
        <authorList>
            <person name="Im W.-T."/>
        </authorList>
    </citation>
    <scope>NUCLEOTIDE SEQUENCE [LARGE SCALE GENOMIC DNA]</scope>
    <source>
        <strain evidence="6 7">HKS19</strain>
    </source>
</reference>
<evidence type="ECO:0000256" key="2">
    <source>
        <dbReference type="ARBA" id="ARBA00023049"/>
    </source>
</evidence>
<dbReference type="KEGG" id="spai:FPZ24_13920"/>
<organism evidence="6 7">
    <name type="scientific">Sphingomonas panacisoli</name>
    <dbReference type="NCBI Taxonomy" id="1813879"/>
    <lineage>
        <taxon>Bacteria</taxon>
        <taxon>Pseudomonadati</taxon>
        <taxon>Pseudomonadota</taxon>
        <taxon>Alphaproteobacteria</taxon>
        <taxon>Sphingomonadales</taxon>
        <taxon>Sphingomonadaceae</taxon>
        <taxon>Sphingomonas</taxon>
    </lineage>
</organism>
<comment type="similarity">
    <text evidence="1">Belongs to the peptidase M16 family.</text>
</comment>
<dbReference type="SUPFAM" id="SSF63411">
    <property type="entry name" value="LuxS/MPP-like metallohydrolase"/>
    <property type="match status" value="4"/>
</dbReference>
<dbReference type="PANTHER" id="PTHR11851:SF49">
    <property type="entry name" value="MITOCHONDRIAL-PROCESSING PEPTIDASE SUBUNIT ALPHA"/>
    <property type="match status" value="1"/>
</dbReference>
<accession>A0A5B8LLM5</accession>
<dbReference type="Pfam" id="PF05193">
    <property type="entry name" value="Peptidase_M16_C"/>
    <property type="match status" value="2"/>
</dbReference>
<evidence type="ECO:0000313" key="7">
    <source>
        <dbReference type="Proteomes" id="UP000315673"/>
    </source>
</evidence>
<dbReference type="Proteomes" id="UP000315673">
    <property type="component" value="Chromosome"/>
</dbReference>
<keyword evidence="3" id="KW-0732">Signal</keyword>
<dbReference type="Gene3D" id="3.30.830.10">
    <property type="entry name" value="Metalloenzyme, LuxS/M16 peptidase-like"/>
    <property type="match status" value="4"/>
</dbReference>
<feature type="signal peptide" evidence="3">
    <location>
        <begin position="1"/>
        <end position="17"/>
    </location>
</feature>
<sequence>MNRKLIALSGVALLALAAPTVAVSQTAAPVGTLAKSVDIPFTQFTLKNGLRVVVHTDRKAPIVAVSIWYNVGSKMEPAGKTGFAHLFEHLMFNGSENAPGDFFVPLKEVGATDFNGTTYFDRTNYFETVPTPALERALFLESDRMGYLTGAITQSVLDEQRGVVQNEKRQGDNEPYGLFDYKQLSGLFPKGHPYEHSTIGSMADLDSASLADVKGWFKEHYGPNNAVLVLAGDIDVATAKTLAEKYFGGIPAGPVTKLPVVTVPTLASAKYEVMKDRVATTRLTRSWAVPGSDNPENIALDVTADALGGGASSRLYDVLVRKERLAVRVQASNQTFAQVGIFGIEVDVRPGVDPAVVAKRLDALVAEYVASGPTADELLRYQVGNISDRMKGLEQVGGFGGKAVALAQGALYQNDPGFYKKEMAELAAETPAKVKAVTAKWLSRPVYALDIVPGPRDAYEEAAAPPKPVAAAADVPAKGTRGGVPASGSIADLAFPKVERATLANGMTLVYAQRATTPVTRVAISFDAGVAADVPTALGTQQLTLNTMSAGTTSLSALEYAQARDRLGADIGSGSSFDRTTFSLDVPSANLAPGVALFADVLRNPAFAPGEVERIKNQQLTGIASELTNPNALAFRAVPLLAYGPASPYAKAFGGGDSKALAKLTRDDLIAFRQAWLRPDKATVFVVSDRPLAEVKAALDAKFGDWKMDGAGGTKGDLKATAPATPKIVLIDRPDSPQSVIVGIVPTGLVGTDELLPVIAANDGLGGGFLGRINMDLREDKHWSYGAGGFFQRAAGATPYIVSAGVQADRTGDSLTAVMGDMAGYLGDKPMTQVEYDRAIAGSIRSLPGGFETSRAVLGAMQNNILYKRPDDYYAGIAARYRALTLPQLRSVMASALDPKKLVWVVVGDAKTVRAQLDKVGLPVEVVPAASLGAR</sequence>
<evidence type="ECO:0000259" key="5">
    <source>
        <dbReference type="Pfam" id="PF05193"/>
    </source>
</evidence>
<keyword evidence="2" id="KW-0482">Metalloprotease</keyword>
<keyword evidence="2" id="KW-0645">Protease</keyword>
<dbReference type="Pfam" id="PF00675">
    <property type="entry name" value="Peptidase_M16"/>
    <property type="match status" value="2"/>
</dbReference>
<keyword evidence="2" id="KW-0378">Hydrolase</keyword>
<feature type="domain" description="Peptidase M16 C-terminal" evidence="5">
    <location>
        <begin position="663"/>
        <end position="841"/>
    </location>
</feature>
<dbReference type="AlphaFoldDB" id="A0A5B8LLM5"/>
<evidence type="ECO:0000256" key="3">
    <source>
        <dbReference type="SAM" id="SignalP"/>
    </source>
</evidence>
<dbReference type="EMBL" id="CP042306">
    <property type="protein sequence ID" value="QDZ08432.1"/>
    <property type="molecule type" value="Genomic_DNA"/>
</dbReference>